<dbReference type="InParanoid" id="K3ZCU7"/>
<dbReference type="Proteomes" id="UP000004995">
    <property type="component" value="Unassembled WGS sequence"/>
</dbReference>
<reference evidence="1" key="2">
    <citation type="submission" date="2018-08" db="UniProtKB">
        <authorList>
            <consortium name="EnsemblPlants"/>
        </authorList>
    </citation>
    <scope>IDENTIFICATION</scope>
    <source>
        <strain evidence="1">Yugu1</strain>
    </source>
</reference>
<protein>
    <submittedName>
        <fullName evidence="1">Uncharacterized protein</fullName>
    </submittedName>
</protein>
<organism evidence="1 2">
    <name type="scientific">Setaria italica</name>
    <name type="common">Foxtail millet</name>
    <name type="synonym">Panicum italicum</name>
    <dbReference type="NCBI Taxonomy" id="4555"/>
    <lineage>
        <taxon>Eukaryota</taxon>
        <taxon>Viridiplantae</taxon>
        <taxon>Streptophyta</taxon>
        <taxon>Embryophyta</taxon>
        <taxon>Tracheophyta</taxon>
        <taxon>Spermatophyta</taxon>
        <taxon>Magnoliopsida</taxon>
        <taxon>Liliopsida</taxon>
        <taxon>Poales</taxon>
        <taxon>Poaceae</taxon>
        <taxon>PACMAD clade</taxon>
        <taxon>Panicoideae</taxon>
        <taxon>Panicodae</taxon>
        <taxon>Paniceae</taxon>
        <taxon>Cenchrinae</taxon>
        <taxon>Setaria</taxon>
    </lineage>
</organism>
<dbReference type="AlphaFoldDB" id="K3ZCU7"/>
<proteinExistence type="predicted"/>
<dbReference type="HOGENOM" id="CLU_2744833_0_0_1"/>
<accession>K3ZCU7</accession>
<name>K3ZCU7_SETIT</name>
<evidence type="ECO:0000313" key="2">
    <source>
        <dbReference type="Proteomes" id="UP000004995"/>
    </source>
</evidence>
<dbReference type="EMBL" id="AGNK02001839">
    <property type="status" value="NOT_ANNOTATED_CDS"/>
    <property type="molecule type" value="Genomic_DNA"/>
</dbReference>
<sequence>MHSYQCGRVGNGTIRSFFMVIKLKSFRLTFSAVKISHKRTVRWVLEFILHKNCFVHENHCHRQDSIGKGCS</sequence>
<keyword evidence="2" id="KW-1185">Reference proteome</keyword>
<dbReference type="Gramene" id="KQL16094">
    <property type="protein sequence ID" value="KQL16094"/>
    <property type="gene ID" value="SETIT_024377mg"/>
</dbReference>
<reference evidence="2" key="1">
    <citation type="journal article" date="2012" name="Nat. Biotechnol.">
        <title>Reference genome sequence of the model plant Setaria.</title>
        <authorList>
            <person name="Bennetzen J.L."/>
            <person name="Schmutz J."/>
            <person name="Wang H."/>
            <person name="Percifield R."/>
            <person name="Hawkins J."/>
            <person name="Pontaroli A.C."/>
            <person name="Estep M."/>
            <person name="Feng L."/>
            <person name="Vaughn J.N."/>
            <person name="Grimwood J."/>
            <person name="Jenkins J."/>
            <person name="Barry K."/>
            <person name="Lindquist E."/>
            <person name="Hellsten U."/>
            <person name="Deshpande S."/>
            <person name="Wang X."/>
            <person name="Wu X."/>
            <person name="Mitros T."/>
            <person name="Triplett J."/>
            <person name="Yang X."/>
            <person name="Ye C.Y."/>
            <person name="Mauro-Herrera M."/>
            <person name="Wang L."/>
            <person name="Li P."/>
            <person name="Sharma M."/>
            <person name="Sharma R."/>
            <person name="Ronald P.C."/>
            <person name="Panaud O."/>
            <person name="Kellogg E.A."/>
            <person name="Brutnell T.P."/>
            <person name="Doust A.N."/>
            <person name="Tuskan G.A."/>
            <person name="Rokhsar D."/>
            <person name="Devos K.M."/>
        </authorList>
    </citation>
    <scope>NUCLEOTIDE SEQUENCE [LARGE SCALE GENOMIC DNA]</scope>
    <source>
        <strain evidence="2">cv. Yugu1</strain>
    </source>
</reference>
<evidence type="ECO:0000313" key="1">
    <source>
        <dbReference type="EnsemblPlants" id="KQL16094"/>
    </source>
</evidence>
<dbReference type="EnsemblPlants" id="KQL16094">
    <property type="protein sequence ID" value="KQL16094"/>
    <property type="gene ID" value="SETIT_024377mg"/>
</dbReference>